<accession>A0A8T0U0L3</accession>
<dbReference type="PANTHER" id="PTHR45642:SF154">
    <property type="entry name" value="OS09G0132200 PROTEIN"/>
    <property type="match status" value="1"/>
</dbReference>
<dbReference type="InterPro" id="IPR036514">
    <property type="entry name" value="SGNH_hydro_sf"/>
</dbReference>
<dbReference type="InterPro" id="IPR001087">
    <property type="entry name" value="GDSL"/>
</dbReference>
<dbReference type="Pfam" id="PF00657">
    <property type="entry name" value="Lipase_GDSL"/>
    <property type="match status" value="1"/>
</dbReference>
<sequence>MPRATVTLCYSNPKFGPAQHWPTGCYSGVATGRFSNGRLVTDFISEGFGLPSSVPAYLDAASCTIDQLAMGVSFASGGTGLDDLTADTFQLEYFREYKERLTVAKGVSEADEIIAGALYYFSIGNNDIGVNYFLLPQRRAQFSPPEYAAFLVGIAGAAVREVYHLGGRKIQLTGILPVGCVPAMRTVNLHRPGECMEDFNQFALLFNAELRETANKLNGELSEAHVVYSDMYSLVSTIIANPLKYVKLILFSQRGFFLVSKSF</sequence>
<evidence type="ECO:0008006" key="4">
    <source>
        <dbReference type="Google" id="ProtNLM"/>
    </source>
</evidence>
<dbReference type="AlphaFoldDB" id="A0A8T0U0L3"/>
<comment type="caution">
    <text evidence="2">The sequence shown here is derived from an EMBL/GenBank/DDBJ whole genome shotgun (WGS) entry which is preliminary data.</text>
</comment>
<dbReference type="PANTHER" id="PTHR45642">
    <property type="entry name" value="GDSL ESTERASE/LIPASE EXL3"/>
    <property type="match status" value="1"/>
</dbReference>
<evidence type="ECO:0000313" key="2">
    <source>
        <dbReference type="EMBL" id="KAG2615558.1"/>
    </source>
</evidence>
<protein>
    <recommendedName>
        <fullName evidence="4">GDSL esterase/lipase</fullName>
    </recommendedName>
</protein>
<evidence type="ECO:0000313" key="3">
    <source>
        <dbReference type="Proteomes" id="UP000823388"/>
    </source>
</evidence>
<dbReference type="EMBL" id="CM029042">
    <property type="protein sequence ID" value="KAG2615558.1"/>
    <property type="molecule type" value="Genomic_DNA"/>
</dbReference>
<evidence type="ECO:0000256" key="1">
    <source>
        <dbReference type="ARBA" id="ARBA00008668"/>
    </source>
</evidence>
<gene>
    <name evidence="2" type="ORF">PVAP13_3NG052900</name>
</gene>
<dbReference type="GO" id="GO:0016788">
    <property type="term" value="F:hydrolase activity, acting on ester bonds"/>
    <property type="evidence" value="ECO:0007669"/>
    <property type="project" value="InterPro"/>
</dbReference>
<keyword evidence="3" id="KW-1185">Reference proteome</keyword>
<name>A0A8T0U0L3_PANVG</name>
<organism evidence="2 3">
    <name type="scientific">Panicum virgatum</name>
    <name type="common">Blackwell switchgrass</name>
    <dbReference type="NCBI Taxonomy" id="38727"/>
    <lineage>
        <taxon>Eukaryota</taxon>
        <taxon>Viridiplantae</taxon>
        <taxon>Streptophyta</taxon>
        <taxon>Embryophyta</taxon>
        <taxon>Tracheophyta</taxon>
        <taxon>Spermatophyta</taxon>
        <taxon>Magnoliopsida</taxon>
        <taxon>Liliopsida</taxon>
        <taxon>Poales</taxon>
        <taxon>Poaceae</taxon>
        <taxon>PACMAD clade</taxon>
        <taxon>Panicoideae</taxon>
        <taxon>Panicodae</taxon>
        <taxon>Paniceae</taxon>
        <taxon>Panicinae</taxon>
        <taxon>Panicum</taxon>
        <taxon>Panicum sect. Hiantes</taxon>
    </lineage>
</organism>
<dbReference type="Proteomes" id="UP000823388">
    <property type="component" value="Chromosome 3N"/>
</dbReference>
<dbReference type="InterPro" id="IPR050592">
    <property type="entry name" value="GDSL_lipolytic_enzyme"/>
</dbReference>
<dbReference type="Gene3D" id="3.40.50.1110">
    <property type="entry name" value="SGNH hydrolase"/>
    <property type="match status" value="1"/>
</dbReference>
<proteinExistence type="inferred from homology"/>
<comment type="similarity">
    <text evidence="1">Belongs to the 'GDSL' lipolytic enzyme family.</text>
</comment>
<reference evidence="2" key="1">
    <citation type="submission" date="2020-05" db="EMBL/GenBank/DDBJ databases">
        <title>WGS assembly of Panicum virgatum.</title>
        <authorList>
            <person name="Lovell J.T."/>
            <person name="Jenkins J."/>
            <person name="Shu S."/>
            <person name="Juenger T.E."/>
            <person name="Schmutz J."/>
        </authorList>
    </citation>
    <scope>NUCLEOTIDE SEQUENCE</scope>
    <source>
        <strain evidence="2">AP13</strain>
    </source>
</reference>